<evidence type="ECO:0000313" key="2">
    <source>
        <dbReference type="EMBL" id="KAA6392860.1"/>
    </source>
</evidence>
<accession>A0A5J4WDA7</accession>
<organism evidence="2 3">
    <name type="scientific">Streblomastix strix</name>
    <dbReference type="NCBI Taxonomy" id="222440"/>
    <lineage>
        <taxon>Eukaryota</taxon>
        <taxon>Metamonada</taxon>
        <taxon>Preaxostyla</taxon>
        <taxon>Oxymonadida</taxon>
        <taxon>Streblomastigidae</taxon>
        <taxon>Streblomastix</taxon>
    </lineage>
</organism>
<gene>
    <name evidence="2" type="ORF">EZS28_011614</name>
</gene>
<feature type="region of interest" description="Disordered" evidence="1">
    <location>
        <begin position="89"/>
        <end position="108"/>
    </location>
</feature>
<name>A0A5J4WDA7_9EUKA</name>
<sequence length="146" mass="17373">MPKSKNKPSYNFEQCMRRLKKVTPEFDFDSINAKMRKDQPKTKRQFVRKLFLLEERKVISGLTNTEIAGIVSCNELLVSKARNNRLAIKSSRKKKHDSRFKRRGESMRRNQTIIRRQQDRFTTNIKRDSGTNSRLQRWAQFSPELP</sequence>
<dbReference type="EMBL" id="SNRW01002413">
    <property type="protein sequence ID" value="KAA6392860.1"/>
    <property type="molecule type" value="Genomic_DNA"/>
</dbReference>
<protein>
    <submittedName>
        <fullName evidence="2">Uncharacterized protein</fullName>
    </submittedName>
</protein>
<reference evidence="2 3" key="1">
    <citation type="submission" date="2019-03" db="EMBL/GenBank/DDBJ databases">
        <title>Single cell metagenomics reveals metabolic interactions within the superorganism composed of flagellate Streblomastix strix and complex community of Bacteroidetes bacteria on its surface.</title>
        <authorList>
            <person name="Treitli S.C."/>
            <person name="Kolisko M."/>
            <person name="Husnik F."/>
            <person name="Keeling P."/>
            <person name="Hampl V."/>
        </authorList>
    </citation>
    <scope>NUCLEOTIDE SEQUENCE [LARGE SCALE GENOMIC DNA]</scope>
    <source>
        <strain evidence="2">ST1C</strain>
    </source>
</reference>
<dbReference type="AlphaFoldDB" id="A0A5J4WDA7"/>
<feature type="compositionally biased region" description="Basic residues" evidence="1">
    <location>
        <begin position="90"/>
        <end position="102"/>
    </location>
</feature>
<comment type="caution">
    <text evidence="2">The sequence shown here is derived from an EMBL/GenBank/DDBJ whole genome shotgun (WGS) entry which is preliminary data.</text>
</comment>
<evidence type="ECO:0000256" key="1">
    <source>
        <dbReference type="SAM" id="MobiDB-lite"/>
    </source>
</evidence>
<proteinExistence type="predicted"/>
<evidence type="ECO:0000313" key="3">
    <source>
        <dbReference type="Proteomes" id="UP000324800"/>
    </source>
</evidence>
<dbReference type="Proteomes" id="UP000324800">
    <property type="component" value="Unassembled WGS sequence"/>
</dbReference>